<feature type="region of interest" description="Disordered" evidence="1">
    <location>
        <begin position="449"/>
        <end position="474"/>
    </location>
</feature>
<dbReference type="Pfam" id="PF06742">
    <property type="entry name" value="DUF1214"/>
    <property type="match status" value="1"/>
</dbReference>
<dbReference type="PANTHER" id="PTHR36509">
    <property type="entry name" value="BLL3101 PROTEIN"/>
    <property type="match status" value="1"/>
</dbReference>
<dbReference type="InterPro" id="IPR037050">
    <property type="entry name" value="DUF1254_sf"/>
</dbReference>
<dbReference type="InterPro" id="IPR010621">
    <property type="entry name" value="DUF1214"/>
</dbReference>
<gene>
    <name evidence="5" type="ORF">CQ12_24630</name>
</gene>
<dbReference type="Gene3D" id="1.10.3360.10">
    <property type="entry name" value="VPA0735-like domain"/>
    <property type="match status" value="1"/>
</dbReference>
<reference evidence="5 6" key="1">
    <citation type="submission" date="2014-03" db="EMBL/GenBank/DDBJ databases">
        <title>Bradyrhizobium valentinum sp. nov., isolated from effective nodules of Lupinus mariae-josephae, a lupine endemic of basic-lime soils in Eastern Spain.</title>
        <authorList>
            <person name="Duran D."/>
            <person name="Rey L."/>
            <person name="Navarro A."/>
            <person name="Busquets A."/>
            <person name="Imperial J."/>
            <person name="Ruiz-Argueso T."/>
        </authorList>
    </citation>
    <scope>NUCLEOTIDE SEQUENCE [LARGE SCALE GENOMIC DNA]</scope>
    <source>
        <strain evidence="5 6">PAC68</strain>
    </source>
</reference>
<dbReference type="Proteomes" id="UP000050863">
    <property type="component" value="Unassembled WGS sequence"/>
</dbReference>
<keyword evidence="2" id="KW-0732">Signal</keyword>
<evidence type="ECO:0000259" key="4">
    <source>
        <dbReference type="Pfam" id="PF06863"/>
    </source>
</evidence>
<evidence type="ECO:0000256" key="2">
    <source>
        <dbReference type="SAM" id="SignalP"/>
    </source>
</evidence>
<dbReference type="Gene3D" id="2.60.120.600">
    <property type="entry name" value="Domain of unknown function DUF1214, C-terminal domain"/>
    <property type="match status" value="1"/>
</dbReference>
<keyword evidence="6" id="KW-1185">Reference proteome</keyword>
<feature type="signal peptide" evidence="2">
    <location>
        <begin position="1"/>
        <end position="19"/>
    </location>
</feature>
<protein>
    <recommendedName>
        <fullName evidence="7">DUF1254 domain-containing protein</fullName>
    </recommendedName>
</protein>
<dbReference type="InterPro" id="IPR037049">
    <property type="entry name" value="DUF1214_C_sf"/>
</dbReference>
<dbReference type="PANTHER" id="PTHR36509:SF2">
    <property type="entry name" value="BLL3101 PROTEIN"/>
    <property type="match status" value="1"/>
</dbReference>
<dbReference type="OrthoDB" id="272779at2"/>
<accession>A0A0R3LHK8</accession>
<name>A0A0R3LHK8_9BRAD</name>
<organism evidence="5 6">
    <name type="scientific">Bradyrhizobium jicamae</name>
    <dbReference type="NCBI Taxonomy" id="280332"/>
    <lineage>
        <taxon>Bacteria</taxon>
        <taxon>Pseudomonadati</taxon>
        <taxon>Pseudomonadota</taxon>
        <taxon>Alphaproteobacteria</taxon>
        <taxon>Hyphomicrobiales</taxon>
        <taxon>Nitrobacteraceae</taxon>
        <taxon>Bradyrhizobium</taxon>
    </lineage>
</organism>
<dbReference type="SUPFAM" id="SSF160935">
    <property type="entry name" value="VPA0735-like"/>
    <property type="match status" value="1"/>
</dbReference>
<feature type="domain" description="DUF1254" evidence="4">
    <location>
        <begin position="67"/>
        <end position="197"/>
    </location>
</feature>
<proteinExistence type="predicted"/>
<evidence type="ECO:0000313" key="5">
    <source>
        <dbReference type="EMBL" id="KRR07035.1"/>
    </source>
</evidence>
<evidence type="ECO:0008006" key="7">
    <source>
        <dbReference type="Google" id="ProtNLM"/>
    </source>
</evidence>
<evidence type="ECO:0000313" key="6">
    <source>
        <dbReference type="Proteomes" id="UP000050863"/>
    </source>
</evidence>
<dbReference type="AlphaFoldDB" id="A0A0R3LHK8"/>
<dbReference type="RefSeq" id="WP_057836509.1">
    <property type="nucleotide sequence ID" value="NZ_LLXZ01000105.1"/>
</dbReference>
<dbReference type="EMBL" id="LLXZ01000105">
    <property type="protein sequence ID" value="KRR07035.1"/>
    <property type="molecule type" value="Genomic_DNA"/>
</dbReference>
<dbReference type="Gene3D" id="2.60.40.1610">
    <property type="entry name" value="Domain of unknown function DUF1254"/>
    <property type="match status" value="1"/>
</dbReference>
<dbReference type="STRING" id="280332.CQ12_24630"/>
<evidence type="ECO:0000256" key="1">
    <source>
        <dbReference type="SAM" id="MobiDB-lite"/>
    </source>
</evidence>
<comment type="caution">
    <text evidence="5">The sequence shown here is derived from an EMBL/GenBank/DDBJ whole genome shotgun (WGS) entry which is preliminary data.</text>
</comment>
<dbReference type="Pfam" id="PF06863">
    <property type="entry name" value="DUF1254"/>
    <property type="match status" value="1"/>
</dbReference>
<evidence type="ECO:0000259" key="3">
    <source>
        <dbReference type="Pfam" id="PF06742"/>
    </source>
</evidence>
<sequence length="474" mass="51470">MLLAATATLFSIRSFPAFAQVDQKLTPDEARTLARDAWVFGMPLVYIEKQIDALTHTTKPEGHLAPINQFAHYREFPDSSNRTVVGFNVDTLYSLAQLDLSNGPIVLSVPDMGNRYWLMQLVDAWNNVPHAPGSRTVGGKGGNFAIVGPKWRGTLPAGLTELRMPTALIMVGGRTYTGGKDDYAAVHALQDKYNLTPLSGWGKDYAPPADVPLKPGVDAKTPVTTQVLAMPPEAFFSRLNALMVDNPPDPADPQTMVRLGRLGVAPGATFSMAAFSPEVRKAIEDGVVQGQKLMRETVRGKNVNGWEITLDMGRYGTNYPYRASWTFFGVGGNLPEDAIYPVAKTDGDGKLLDGANRYELRFPKGEMPPAGAFWSLTAYDADSYLVPNSINRYALGDRSGMKFGDDGSLTIYIQAEPPAADRQANWLPAPKQGGMLLALRIYAPRKEVADGTWAPPPSSGSSMTVQDASGRRKT</sequence>
<feature type="chain" id="PRO_5006443073" description="DUF1254 domain-containing protein" evidence="2">
    <location>
        <begin position="20"/>
        <end position="474"/>
    </location>
</feature>
<dbReference type="InterPro" id="IPR010679">
    <property type="entry name" value="DUF1254"/>
</dbReference>
<feature type="domain" description="DUF1214" evidence="3">
    <location>
        <begin position="338"/>
        <end position="445"/>
    </location>
</feature>